<dbReference type="EMBL" id="JABBWK010000235">
    <property type="protein sequence ID" value="KAG1886902.1"/>
    <property type="molecule type" value="Genomic_DNA"/>
</dbReference>
<comment type="caution">
    <text evidence="2">The sequence shown here is derived from an EMBL/GenBank/DDBJ whole genome shotgun (WGS) entry which is preliminary data.</text>
</comment>
<proteinExistence type="predicted"/>
<organism evidence="2 3">
    <name type="scientific">Suillus fuscotomentosus</name>
    <dbReference type="NCBI Taxonomy" id="1912939"/>
    <lineage>
        <taxon>Eukaryota</taxon>
        <taxon>Fungi</taxon>
        <taxon>Dikarya</taxon>
        <taxon>Basidiomycota</taxon>
        <taxon>Agaricomycotina</taxon>
        <taxon>Agaricomycetes</taxon>
        <taxon>Agaricomycetidae</taxon>
        <taxon>Boletales</taxon>
        <taxon>Suillineae</taxon>
        <taxon>Suillaceae</taxon>
        <taxon>Suillus</taxon>
    </lineage>
</organism>
<dbReference type="RefSeq" id="XP_041216743.1">
    <property type="nucleotide sequence ID" value="XM_041368824.1"/>
</dbReference>
<dbReference type="GeneID" id="64663122"/>
<evidence type="ECO:0000256" key="1">
    <source>
        <dbReference type="SAM" id="MobiDB-lite"/>
    </source>
</evidence>
<evidence type="ECO:0000313" key="2">
    <source>
        <dbReference type="EMBL" id="KAG1886902.1"/>
    </source>
</evidence>
<keyword evidence="3" id="KW-1185">Reference proteome</keyword>
<gene>
    <name evidence="2" type="ORF">F5891DRAFT_1200406</name>
</gene>
<sequence length="320" mass="35637">MSMMEIAIRCNMYVATFIKRSTKKDTSKAGWAMLHENGGTPALDQCCTGLYGGSYARVLLRLKFTGLIHLFTTNLKCRFSLPFDLNLEDVEPLDSLAKSTTKWFLNKLALYFNELLSENLKCQNSHLRAAHHRRNRRFVRRPSTDTVAVPAGLQREADRYGVRLGHTPYKPSSIRPLMVPLRLIRLEQGAGLPGEPSTTPLVENSPTSTEPLTGKKRKRKSSDSHGENKTKSSKCPRSQEQEDEEPSHQEPTQDPGEMQLGGVQQVVITAIHATDLTLGLRRIPAGFHVVVKTDGAECQTSNKSVNADQAAVECDERILL</sequence>
<name>A0AAD4DNV0_9AGAM</name>
<evidence type="ECO:0000313" key="3">
    <source>
        <dbReference type="Proteomes" id="UP001195769"/>
    </source>
</evidence>
<accession>A0AAD4DNV0</accession>
<feature type="compositionally biased region" description="Polar residues" evidence="1">
    <location>
        <begin position="196"/>
        <end position="211"/>
    </location>
</feature>
<protein>
    <submittedName>
        <fullName evidence="2">Uncharacterized protein</fullName>
    </submittedName>
</protein>
<reference evidence="2" key="1">
    <citation type="journal article" date="2020" name="New Phytol.">
        <title>Comparative genomics reveals dynamic genome evolution in host specialist ectomycorrhizal fungi.</title>
        <authorList>
            <person name="Lofgren L.A."/>
            <person name="Nguyen N.H."/>
            <person name="Vilgalys R."/>
            <person name="Ruytinx J."/>
            <person name="Liao H.L."/>
            <person name="Branco S."/>
            <person name="Kuo A."/>
            <person name="LaButti K."/>
            <person name="Lipzen A."/>
            <person name="Andreopoulos W."/>
            <person name="Pangilinan J."/>
            <person name="Riley R."/>
            <person name="Hundley H."/>
            <person name="Na H."/>
            <person name="Barry K."/>
            <person name="Grigoriev I.V."/>
            <person name="Stajich J.E."/>
            <person name="Kennedy P.G."/>
        </authorList>
    </citation>
    <scope>NUCLEOTIDE SEQUENCE</scope>
    <source>
        <strain evidence="2">FC203</strain>
    </source>
</reference>
<dbReference type="AlphaFoldDB" id="A0AAD4DNV0"/>
<feature type="region of interest" description="Disordered" evidence="1">
    <location>
        <begin position="190"/>
        <end position="258"/>
    </location>
</feature>
<dbReference type="Proteomes" id="UP001195769">
    <property type="component" value="Unassembled WGS sequence"/>
</dbReference>
<feature type="compositionally biased region" description="Basic and acidic residues" evidence="1">
    <location>
        <begin position="221"/>
        <end position="230"/>
    </location>
</feature>